<evidence type="ECO:0000313" key="7">
    <source>
        <dbReference type="Proteomes" id="UP000039324"/>
    </source>
</evidence>
<dbReference type="InterPro" id="IPR004097">
    <property type="entry name" value="DHHA2"/>
</dbReference>
<dbReference type="Gene3D" id="3.90.1640.10">
    <property type="entry name" value="inorganic pyrophosphatase (n-terminal core)"/>
    <property type="match status" value="1"/>
</dbReference>
<accession>A0A0G4IJ72</accession>
<dbReference type="InterPro" id="IPR001667">
    <property type="entry name" value="DDH_dom"/>
</dbReference>
<evidence type="ECO:0000256" key="3">
    <source>
        <dbReference type="ARBA" id="ARBA00022801"/>
    </source>
</evidence>
<dbReference type="GO" id="GO:0046872">
    <property type="term" value="F:metal ion binding"/>
    <property type="evidence" value="ECO:0007669"/>
    <property type="project" value="UniProtKB-KW"/>
</dbReference>
<dbReference type="AlphaFoldDB" id="A0A0G4IJ72"/>
<reference evidence="6 7" key="1">
    <citation type="submission" date="2015-02" db="EMBL/GenBank/DDBJ databases">
        <authorList>
            <person name="Chooi Y.-H."/>
        </authorList>
    </citation>
    <scope>NUCLEOTIDE SEQUENCE [LARGE SCALE GENOMIC DNA]</scope>
    <source>
        <strain evidence="6">E3</strain>
    </source>
</reference>
<proteinExistence type="predicted"/>
<dbReference type="PANTHER" id="PTHR12112:SF39">
    <property type="entry name" value="EG:152A3.5 PROTEIN (FBGN0003116_PN PROTEIN)"/>
    <property type="match status" value="1"/>
</dbReference>
<dbReference type="InterPro" id="IPR038222">
    <property type="entry name" value="DHHA2_dom_sf"/>
</dbReference>
<evidence type="ECO:0000259" key="5">
    <source>
        <dbReference type="SMART" id="SM01131"/>
    </source>
</evidence>
<dbReference type="Pfam" id="PF02833">
    <property type="entry name" value="DHHA2"/>
    <property type="match status" value="1"/>
</dbReference>
<keyword evidence="3" id="KW-0378">Hydrolase</keyword>
<dbReference type="GO" id="GO:0005737">
    <property type="term" value="C:cytoplasm"/>
    <property type="evidence" value="ECO:0007669"/>
    <property type="project" value="InterPro"/>
</dbReference>
<organism evidence="6 7">
    <name type="scientific">Plasmodiophora brassicae</name>
    <name type="common">Clubroot disease agent</name>
    <dbReference type="NCBI Taxonomy" id="37360"/>
    <lineage>
        <taxon>Eukaryota</taxon>
        <taxon>Sar</taxon>
        <taxon>Rhizaria</taxon>
        <taxon>Endomyxa</taxon>
        <taxon>Phytomyxea</taxon>
        <taxon>Plasmodiophorida</taxon>
        <taxon>Plasmodiophoridae</taxon>
        <taxon>Plasmodiophora</taxon>
    </lineage>
</organism>
<comment type="cofactor">
    <cofactor evidence="1">
        <name>Mn(2+)</name>
        <dbReference type="ChEBI" id="CHEBI:29035"/>
    </cofactor>
</comment>
<protein>
    <recommendedName>
        <fullName evidence="5">DHHA2 domain-containing protein</fullName>
    </recommendedName>
</protein>
<evidence type="ECO:0000256" key="4">
    <source>
        <dbReference type="ARBA" id="ARBA00023211"/>
    </source>
</evidence>
<sequence length="394" mass="42768">MGMAIGERERRAAIMSAGRGLLPALVDGLGGAVERTALVVLGNEAADLDSCASTLLLALAVPGALPVIKYVSFDAARRPRSDRPSCRRAEFRLRKDVAFAMERVRIAPASLRFVDDVDLAGGFAAGRYQGLALVDHNDPASHQQTLRPYVTMIFDHHRDLGLHPGASPRVVRPTASACTLVAEYLRRRAPGALQDVGVRFLIAATLLLDTHAFSPDLQRQTPDDVALFDEVYPGQLNRDDLFAELLDRRTDLAGFTADDLLLRDLKFAVGDNGVRVAVAVVPESIADWRRRDPSWRASVQAWATARQCALVCVIFAFEDDAIRRQILLVDCTAAAPGDAFARLHSALLDSELDVAPLDGTPGAIAFEQRNVKCTRKTLLPIVEQCLRSGGPHAP</sequence>
<gene>
    <name evidence="6" type="ORF">PBRA_004019</name>
</gene>
<dbReference type="Gene3D" id="3.10.310.20">
    <property type="entry name" value="DHHA2 domain"/>
    <property type="match status" value="1"/>
</dbReference>
<dbReference type="SMART" id="SM01131">
    <property type="entry name" value="DHHA2"/>
    <property type="match status" value="1"/>
</dbReference>
<dbReference type="PANTHER" id="PTHR12112">
    <property type="entry name" value="BNIP - RELATED"/>
    <property type="match status" value="1"/>
</dbReference>
<feature type="domain" description="DHHA2" evidence="5">
    <location>
        <begin position="242"/>
        <end position="386"/>
    </location>
</feature>
<name>A0A0G4IJ72_PLABS</name>
<evidence type="ECO:0000256" key="2">
    <source>
        <dbReference type="ARBA" id="ARBA00022723"/>
    </source>
</evidence>
<dbReference type="OMA" id="RTEVAYM"/>
<dbReference type="EMBL" id="CDSF01000013">
    <property type="protein sequence ID" value="CEO95253.1"/>
    <property type="molecule type" value="Genomic_DNA"/>
</dbReference>
<keyword evidence="7" id="KW-1185">Reference proteome</keyword>
<dbReference type="GO" id="GO:0004309">
    <property type="term" value="F:exopolyphosphatase activity"/>
    <property type="evidence" value="ECO:0007669"/>
    <property type="project" value="TreeGrafter"/>
</dbReference>
<dbReference type="InterPro" id="IPR038763">
    <property type="entry name" value="DHH_sf"/>
</dbReference>
<dbReference type="OrthoDB" id="374045at2759"/>
<keyword evidence="2" id="KW-0479">Metal-binding</keyword>
<dbReference type="STRING" id="37360.A0A0G4IJ72"/>
<evidence type="ECO:0000256" key="1">
    <source>
        <dbReference type="ARBA" id="ARBA00001936"/>
    </source>
</evidence>
<dbReference type="SUPFAM" id="SSF64182">
    <property type="entry name" value="DHH phosphoesterases"/>
    <property type="match status" value="1"/>
</dbReference>
<evidence type="ECO:0000313" key="6">
    <source>
        <dbReference type="EMBL" id="CEO95253.1"/>
    </source>
</evidence>
<keyword evidence="4" id="KW-0464">Manganese</keyword>
<dbReference type="Pfam" id="PF01368">
    <property type="entry name" value="DHH"/>
    <property type="match status" value="1"/>
</dbReference>
<dbReference type="Proteomes" id="UP000039324">
    <property type="component" value="Unassembled WGS sequence"/>
</dbReference>